<feature type="transmembrane region" description="Helical" evidence="8">
    <location>
        <begin position="412"/>
        <end position="433"/>
    </location>
</feature>
<dbReference type="GO" id="GO:0140359">
    <property type="term" value="F:ABC-type transporter activity"/>
    <property type="evidence" value="ECO:0007669"/>
    <property type="project" value="InterPro"/>
</dbReference>
<evidence type="ECO:0000256" key="2">
    <source>
        <dbReference type="ARBA" id="ARBA00022692"/>
    </source>
</evidence>
<evidence type="ECO:0000313" key="13">
    <source>
        <dbReference type="Proteomes" id="UP001234178"/>
    </source>
</evidence>
<evidence type="ECO:0000256" key="5">
    <source>
        <dbReference type="ARBA" id="ARBA00022989"/>
    </source>
</evidence>
<feature type="transmembrane region" description="Helical" evidence="8">
    <location>
        <begin position="704"/>
        <end position="725"/>
    </location>
</feature>
<keyword evidence="3" id="KW-0547">Nucleotide-binding</keyword>
<keyword evidence="13" id="KW-1185">Reference proteome</keyword>
<dbReference type="PROSITE" id="PS51012">
    <property type="entry name" value="ABC_TM2"/>
    <property type="match status" value="1"/>
</dbReference>
<dbReference type="Pfam" id="PF12698">
    <property type="entry name" value="ABC2_membrane_3"/>
    <property type="match status" value="1"/>
</dbReference>
<dbReference type="EMBL" id="GDIQ01036901">
    <property type="protein sequence ID" value="JAN57836.1"/>
    <property type="molecule type" value="Transcribed_RNA"/>
</dbReference>
<dbReference type="InterPro" id="IPR047817">
    <property type="entry name" value="ABC2_TM_bact-type"/>
</dbReference>
<dbReference type="InterPro" id="IPR017871">
    <property type="entry name" value="ABC_transporter-like_CS"/>
</dbReference>
<keyword evidence="5 8" id="KW-1133">Transmembrane helix</keyword>
<dbReference type="Proteomes" id="UP001234178">
    <property type="component" value="Unassembled WGS sequence"/>
</dbReference>
<dbReference type="OrthoDB" id="10255969at2759"/>
<reference evidence="11" key="1">
    <citation type="submission" date="2015-10" db="EMBL/GenBank/DDBJ databases">
        <title>EvidentialGene: Evidence-directed Construction of Complete mRNA Transcriptomes without Genomes.</title>
        <authorList>
            <person name="Gilbert D.G."/>
        </authorList>
    </citation>
    <scope>NUCLEOTIDE SEQUENCE</scope>
</reference>
<gene>
    <name evidence="12" type="ORF">OUZ56_021173</name>
</gene>
<evidence type="ECO:0000256" key="4">
    <source>
        <dbReference type="ARBA" id="ARBA00022840"/>
    </source>
</evidence>
<evidence type="ECO:0000313" key="12">
    <source>
        <dbReference type="EMBL" id="KAK4012073.1"/>
    </source>
</evidence>
<keyword evidence="6 8" id="KW-0472">Membrane</keyword>
<dbReference type="Pfam" id="PF00005">
    <property type="entry name" value="ABC_tran"/>
    <property type="match status" value="1"/>
</dbReference>
<dbReference type="InterPro" id="IPR003593">
    <property type="entry name" value="AAA+_ATPase"/>
</dbReference>
<dbReference type="GO" id="GO:0005524">
    <property type="term" value="F:ATP binding"/>
    <property type="evidence" value="ECO:0007669"/>
    <property type="project" value="UniProtKB-KW"/>
</dbReference>
<feature type="transmembrane region" description="Helical" evidence="8">
    <location>
        <begin position="765"/>
        <end position="787"/>
    </location>
</feature>
<keyword evidence="4" id="KW-0067">ATP-binding</keyword>
<organism evidence="11">
    <name type="scientific">Daphnia magna</name>
    <dbReference type="NCBI Taxonomy" id="35525"/>
    <lineage>
        <taxon>Eukaryota</taxon>
        <taxon>Metazoa</taxon>
        <taxon>Ecdysozoa</taxon>
        <taxon>Arthropoda</taxon>
        <taxon>Crustacea</taxon>
        <taxon>Branchiopoda</taxon>
        <taxon>Diplostraca</taxon>
        <taxon>Cladocera</taxon>
        <taxon>Anomopoda</taxon>
        <taxon>Daphniidae</taxon>
        <taxon>Daphnia</taxon>
    </lineage>
</organism>
<dbReference type="GO" id="GO:0016887">
    <property type="term" value="F:ATP hydrolysis activity"/>
    <property type="evidence" value="ECO:0007669"/>
    <property type="project" value="InterPro"/>
</dbReference>
<feature type="transmembrane region" description="Helical" evidence="8">
    <location>
        <begin position="596"/>
        <end position="620"/>
    </location>
</feature>
<evidence type="ECO:0000259" key="10">
    <source>
        <dbReference type="PROSITE" id="PS51012"/>
    </source>
</evidence>
<proteinExistence type="predicted"/>
<name>A0A0P6G8X6_9CRUS</name>
<feature type="region of interest" description="Disordered" evidence="7">
    <location>
        <begin position="1"/>
        <end position="22"/>
    </location>
</feature>
<dbReference type="SMART" id="SM00382">
    <property type="entry name" value="AAA"/>
    <property type="match status" value="1"/>
</dbReference>
<dbReference type="InterPro" id="IPR000412">
    <property type="entry name" value="ABC_2_transport"/>
</dbReference>
<dbReference type="InterPro" id="IPR003439">
    <property type="entry name" value="ABC_transporter-like_ATP-bd"/>
</dbReference>
<dbReference type="GO" id="GO:0043190">
    <property type="term" value="C:ATP-binding cassette (ABC) transporter complex"/>
    <property type="evidence" value="ECO:0007669"/>
    <property type="project" value="InterPro"/>
</dbReference>
<dbReference type="PANTHER" id="PTHR43038:SF3">
    <property type="entry name" value="ABC TRANSPORTER G FAMILY MEMBER 20 ISOFORM X1"/>
    <property type="match status" value="1"/>
</dbReference>
<keyword evidence="2 8" id="KW-0812">Transmembrane</keyword>
<dbReference type="EMBL" id="GDIQ01093276">
    <property type="protein sequence ID" value="JAL58450.1"/>
    <property type="molecule type" value="Transcribed_RNA"/>
</dbReference>
<dbReference type="PANTHER" id="PTHR43038">
    <property type="entry name" value="ATP-BINDING CASSETTE, SUB-FAMILY H, MEMBER 1"/>
    <property type="match status" value="1"/>
</dbReference>
<evidence type="ECO:0000313" key="11">
    <source>
        <dbReference type="EMBL" id="JAN57836.1"/>
    </source>
</evidence>
<feature type="transmembrane region" description="Helical" evidence="8">
    <location>
        <begin position="640"/>
        <end position="667"/>
    </location>
</feature>
<protein>
    <submittedName>
        <fullName evidence="11">ABC transporter G family member</fullName>
    </submittedName>
</protein>
<dbReference type="PRINTS" id="PR00164">
    <property type="entry name" value="ABC2TRNSPORT"/>
</dbReference>
<evidence type="ECO:0000256" key="3">
    <source>
        <dbReference type="ARBA" id="ARBA00022741"/>
    </source>
</evidence>
<dbReference type="InterPro" id="IPR013525">
    <property type="entry name" value="ABC2_TM"/>
</dbReference>
<dbReference type="EMBL" id="JAOYFB010000003">
    <property type="protein sequence ID" value="KAK4012073.1"/>
    <property type="molecule type" value="Genomic_DNA"/>
</dbReference>
<feature type="compositionally biased region" description="Polar residues" evidence="7">
    <location>
        <begin position="291"/>
        <end position="311"/>
    </location>
</feature>
<sequence>MMRQIGDSKVSSVASHRPGREMVDTGGTCVQLGVMVRDAVKSYGVGSRRATVLQGLNMSVKKGSIYGLLGASGCGKTTLLSCLVGRRSLNSGEILVLGNEPGSPNSGVPGPKVGYMPQELALYGHFTIKETLQYFGRIYNLKMSFVDAQVEFLLKLLDLPSGDRYVMTLSGGQQRRVSFAVAIFHEPELLILDEPTVGVDPVLRHSIWNHLISQSVDHSRTIIVTTHYIEEARQANMIGMMRSGRLLAEESPENLLTNYNLSSLEAVFLKLCMKDEGNDQDRQEPELLERTVSSSSMRRNVARPQQPSSGHDNMAFERGTSQSDISEIGVDCQHLRNSHLSQVSSANCNVNVTANIGTIPTVTTYAGQTDSTPANNKAAAKRKSRTFRMTLPSPRRLYGLIHKNYLLMFRNLGIFVFLYFLPAFQATIFNMTLGREPKGLKMGIVNEEVDASLGRVCNYTTDCAYSMLSCRYLRYIKDNIVQIPYDNVTDALQAGKDNEVWGFLHFGHNFTEEFELRQSEGDSANLQNIIRSRINVRMDSTNQQIEAFIEKWLLEGFGDFFKDFMVACGHEPEAGYIPIVFEDPMYGKKDTPYTEFMAAGLIISIIYFMGVSLTAGVFVSERKQGLLDRSLVAGVQMVEILTGYLVNQFTVMIGQTALVFLIMLLVFDTPCHGNLALAVLVTFLQGFVGMCFGLLIATMCEDEISALCLSMSSFLPALVISGVCWPIEGMPFYLRNIAYSMPMTYAVESLRCIFTRGWGVEHLDVAAGILISLGWIIGLLVLSLVVVRFRKYTS</sequence>
<accession>A0A0P6G8X6</accession>
<evidence type="ECO:0000259" key="9">
    <source>
        <dbReference type="PROSITE" id="PS50893"/>
    </source>
</evidence>
<comment type="subcellular location">
    <subcellularLocation>
        <location evidence="1">Membrane</location>
        <topology evidence="1">Multi-pass membrane protein</topology>
    </subcellularLocation>
</comment>
<dbReference type="PROSITE" id="PS00211">
    <property type="entry name" value="ABC_TRANSPORTER_1"/>
    <property type="match status" value="1"/>
</dbReference>
<dbReference type="PROSITE" id="PS50893">
    <property type="entry name" value="ABC_TRANSPORTER_2"/>
    <property type="match status" value="1"/>
</dbReference>
<feature type="transmembrane region" description="Helical" evidence="8">
    <location>
        <begin position="674"/>
        <end position="698"/>
    </location>
</feature>
<evidence type="ECO:0000256" key="7">
    <source>
        <dbReference type="SAM" id="MobiDB-lite"/>
    </source>
</evidence>
<dbReference type="InterPro" id="IPR027417">
    <property type="entry name" value="P-loop_NTPase"/>
</dbReference>
<dbReference type="SUPFAM" id="SSF52540">
    <property type="entry name" value="P-loop containing nucleoside triphosphate hydrolases"/>
    <property type="match status" value="1"/>
</dbReference>
<evidence type="ECO:0000256" key="8">
    <source>
        <dbReference type="SAM" id="Phobius"/>
    </source>
</evidence>
<dbReference type="Gene3D" id="3.40.50.300">
    <property type="entry name" value="P-loop containing nucleotide triphosphate hydrolases"/>
    <property type="match status" value="1"/>
</dbReference>
<evidence type="ECO:0000256" key="1">
    <source>
        <dbReference type="ARBA" id="ARBA00004141"/>
    </source>
</evidence>
<feature type="region of interest" description="Disordered" evidence="7">
    <location>
        <begin position="290"/>
        <end position="317"/>
    </location>
</feature>
<reference evidence="12 13" key="2">
    <citation type="journal article" date="2023" name="Nucleic Acids Res.">
        <title>The hologenome of Daphnia magna reveals possible DNA methylation and microbiome-mediated evolution of the host genome.</title>
        <authorList>
            <person name="Chaturvedi A."/>
            <person name="Li X."/>
            <person name="Dhandapani V."/>
            <person name="Marshall H."/>
            <person name="Kissane S."/>
            <person name="Cuenca-Cambronero M."/>
            <person name="Asole G."/>
            <person name="Calvet F."/>
            <person name="Ruiz-Romero M."/>
            <person name="Marangio P."/>
            <person name="Guigo R."/>
            <person name="Rago D."/>
            <person name="Mirbahai L."/>
            <person name="Eastwood N."/>
            <person name="Colbourne J.K."/>
            <person name="Zhou J."/>
            <person name="Mallon E."/>
            <person name="Orsini L."/>
        </authorList>
    </citation>
    <scope>NUCLEOTIDE SEQUENCE [LARGE SCALE GENOMIC DNA]</scope>
    <source>
        <strain evidence="12">LRV0_1</strain>
    </source>
</reference>
<evidence type="ECO:0000256" key="6">
    <source>
        <dbReference type="ARBA" id="ARBA00023136"/>
    </source>
</evidence>
<dbReference type="CDD" id="cd03230">
    <property type="entry name" value="ABC_DR_subfamily_A"/>
    <property type="match status" value="1"/>
</dbReference>
<feature type="domain" description="ABC transmembrane type-2" evidence="10">
    <location>
        <begin position="563"/>
        <end position="790"/>
    </location>
</feature>
<dbReference type="AlphaFoldDB" id="A0A0P6G8X6"/>
<feature type="domain" description="ABC transporter" evidence="9">
    <location>
        <begin position="34"/>
        <end position="268"/>
    </location>
</feature>